<comment type="similarity">
    <text evidence="2 8">Belongs to the thiolase-like superfamily. Thiolase family.</text>
</comment>
<dbReference type="GO" id="GO:0010124">
    <property type="term" value="P:phenylacetate catabolic process"/>
    <property type="evidence" value="ECO:0007669"/>
    <property type="project" value="TreeGrafter"/>
</dbReference>
<dbReference type="InterPro" id="IPR020617">
    <property type="entry name" value="Thiolase_C"/>
</dbReference>
<evidence type="ECO:0000256" key="7">
    <source>
        <dbReference type="PIRSR" id="PIRSR000429-1"/>
    </source>
</evidence>
<evidence type="ECO:0000256" key="2">
    <source>
        <dbReference type="ARBA" id="ARBA00010982"/>
    </source>
</evidence>
<evidence type="ECO:0000256" key="6">
    <source>
        <dbReference type="ARBA" id="ARBA00037924"/>
    </source>
</evidence>
<dbReference type="EMBL" id="FOCF01000006">
    <property type="protein sequence ID" value="SEN40051.1"/>
    <property type="molecule type" value="Genomic_DNA"/>
</dbReference>
<dbReference type="STRING" id="1166340.SAMN05192583_2738"/>
<evidence type="ECO:0000259" key="10">
    <source>
        <dbReference type="Pfam" id="PF02803"/>
    </source>
</evidence>
<keyword evidence="4" id="KW-0583">PHB biosynthesis</keyword>
<accession>A0A1H8G7E1</accession>
<dbReference type="Proteomes" id="UP000199206">
    <property type="component" value="Unassembled WGS sequence"/>
</dbReference>
<dbReference type="NCBIfam" id="TIGR01930">
    <property type="entry name" value="AcCoA-C-Actrans"/>
    <property type="match status" value="1"/>
</dbReference>
<comment type="pathway">
    <text evidence="6">Metabolic intermediate biosynthesis; (R)-mevalonate biosynthesis; (R)-mevalonate from acetyl-CoA: step 1/3.</text>
</comment>
<dbReference type="PANTHER" id="PTHR43853:SF21">
    <property type="entry name" value="STEROID 3-KETOACYL-COA THIOLASE"/>
    <property type="match status" value="1"/>
</dbReference>
<sequence>MTSVVIAGYARSPFHLANKGDLARVRPDDLAAQVIRGLLEKTGVNPAEIEDIILGCAFPEGEQGLNVARLIGLLADLPLSVGGMTVNRFCGSSMSAIHIAMGQIQIGAGDAFICAGLEAMTRVPMGGYNPLPNPELARINPGAYMGMGETAENVAEKYQITRADQEAFAVDSQQKAAAARSSGKLSDEIVPITTKTGTVTEDGTIRGDTTAEVLATLKPAFSADGSVTAGTSSPLTDGASAVLVTSEEFATKHGLKILARIKSVGVSGCEPSTMGLGPIGASKKALERAGIAAGDLDVVEINEAFASQAIACIRDLGLKDETINIDGGAIAIGHPLGATGARIVGKAAALLEREGGRYALATQCIGGGQGIATVLERA</sequence>
<dbReference type="InterPro" id="IPR050215">
    <property type="entry name" value="Thiolase-like_sf_Thiolase"/>
</dbReference>
<dbReference type="PIRSF" id="PIRSF000429">
    <property type="entry name" value="Ac-CoA_Ac_transf"/>
    <property type="match status" value="1"/>
</dbReference>
<dbReference type="InterPro" id="IPR002155">
    <property type="entry name" value="Thiolase"/>
</dbReference>
<evidence type="ECO:0000313" key="11">
    <source>
        <dbReference type="EMBL" id="SEN40051.1"/>
    </source>
</evidence>
<feature type="active site" description="Proton acceptor" evidence="7">
    <location>
        <position position="334"/>
    </location>
</feature>
<dbReference type="Pfam" id="PF00108">
    <property type="entry name" value="Thiolase_N"/>
    <property type="match status" value="1"/>
</dbReference>
<evidence type="ECO:0000259" key="9">
    <source>
        <dbReference type="Pfam" id="PF00108"/>
    </source>
</evidence>
<keyword evidence="3 8" id="KW-0808">Transferase</keyword>
<dbReference type="GO" id="GO:0006635">
    <property type="term" value="P:fatty acid beta-oxidation"/>
    <property type="evidence" value="ECO:0007669"/>
    <property type="project" value="TreeGrafter"/>
</dbReference>
<organism evidence="11 12">
    <name type="scientific">Sphingomonas gellani</name>
    <dbReference type="NCBI Taxonomy" id="1166340"/>
    <lineage>
        <taxon>Bacteria</taxon>
        <taxon>Pseudomonadati</taxon>
        <taxon>Pseudomonadota</taxon>
        <taxon>Alphaproteobacteria</taxon>
        <taxon>Sphingomonadales</taxon>
        <taxon>Sphingomonadaceae</taxon>
        <taxon>Sphingomonas</taxon>
    </lineage>
</organism>
<dbReference type="PROSITE" id="PS00098">
    <property type="entry name" value="THIOLASE_1"/>
    <property type="match status" value="1"/>
</dbReference>
<dbReference type="InterPro" id="IPR020616">
    <property type="entry name" value="Thiolase_N"/>
</dbReference>
<dbReference type="GO" id="GO:0005737">
    <property type="term" value="C:cytoplasm"/>
    <property type="evidence" value="ECO:0007669"/>
    <property type="project" value="UniProtKB-ARBA"/>
</dbReference>
<evidence type="ECO:0000313" key="12">
    <source>
        <dbReference type="Proteomes" id="UP000199206"/>
    </source>
</evidence>
<reference evidence="12" key="1">
    <citation type="submission" date="2016-10" db="EMBL/GenBank/DDBJ databases">
        <authorList>
            <person name="Varghese N."/>
            <person name="Submissions S."/>
        </authorList>
    </citation>
    <scope>NUCLEOTIDE SEQUENCE [LARGE SCALE GENOMIC DNA]</scope>
    <source>
        <strain evidence="12">S6-262</strain>
    </source>
</reference>
<dbReference type="RefSeq" id="WP_093666223.1">
    <property type="nucleotide sequence ID" value="NZ_FOCF01000006.1"/>
</dbReference>
<dbReference type="InterPro" id="IPR020613">
    <property type="entry name" value="Thiolase_CS"/>
</dbReference>
<evidence type="ECO:0000256" key="5">
    <source>
        <dbReference type="ARBA" id="ARBA00023315"/>
    </source>
</evidence>
<feature type="domain" description="Thiolase C-terminal" evidence="10">
    <location>
        <begin position="255"/>
        <end position="377"/>
    </location>
</feature>
<comment type="pathway">
    <text evidence="1">Lipid metabolism.</text>
</comment>
<proteinExistence type="inferred from homology"/>
<gene>
    <name evidence="11" type="ORF">SAMN05192583_2738</name>
</gene>
<dbReference type="FunFam" id="3.40.47.10:FF:000010">
    <property type="entry name" value="Acetyl-CoA acetyltransferase (Thiolase)"/>
    <property type="match status" value="1"/>
</dbReference>
<name>A0A1H8G7E1_9SPHN</name>
<dbReference type="GO" id="GO:0003988">
    <property type="term" value="F:acetyl-CoA C-acyltransferase activity"/>
    <property type="evidence" value="ECO:0007669"/>
    <property type="project" value="TreeGrafter"/>
</dbReference>
<dbReference type="PROSITE" id="PS00737">
    <property type="entry name" value="THIOLASE_2"/>
    <property type="match status" value="1"/>
</dbReference>
<dbReference type="PANTHER" id="PTHR43853">
    <property type="entry name" value="3-KETOACYL-COA THIOLASE, PEROXISOMAL"/>
    <property type="match status" value="1"/>
</dbReference>
<feature type="domain" description="Thiolase N-terminal" evidence="9">
    <location>
        <begin position="4"/>
        <end position="248"/>
    </location>
</feature>
<protein>
    <submittedName>
        <fullName evidence="11">Acetyl-CoA acyltransferase</fullName>
    </submittedName>
</protein>
<evidence type="ECO:0000256" key="3">
    <source>
        <dbReference type="ARBA" id="ARBA00022679"/>
    </source>
</evidence>
<dbReference type="Gene3D" id="3.40.47.10">
    <property type="match status" value="1"/>
</dbReference>
<keyword evidence="12" id="KW-1185">Reference proteome</keyword>
<dbReference type="InterPro" id="IPR020615">
    <property type="entry name" value="Thiolase_acyl_enz_int_AS"/>
</dbReference>
<dbReference type="AlphaFoldDB" id="A0A1H8G7E1"/>
<dbReference type="GO" id="GO:0042619">
    <property type="term" value="P:poly-hydroxybutyrate biosynthetic process"/>
    <property type="evidence" value="ECO:0007669"/>
    <property type="project" value="UniProtKB-KW"/>
</dbReference>
<evidence type="ECO:0000256" key="4">
    <source>
        <dbReference type="ARBA" id="ARBA00022752"/>
    </source>
</evidence>
<evidence type="ECO:0000256" key="8">
    <source>
        <dbReference type="RuleBase" id="RU003557"/>
    </source>
</evidence>
<dbReference type="SUPFAM" id="SSF53901">
    <property type="entry name" value="Thiolase-like"/>
    <property type="match status" value="2"/>
</dbReference>
<dbReference type="Pfam" id="PF02803">
    <property type="entry name" value="Thiolase_C"/>
    <property type="match status" value="1"/>
</dbReference>
<dbReference type="InterPro" id="IPR016039">
    <property type="entry name" value="Thiolase-like"/>
</dbReference>
<feature type="active site" description="Acyl-thioester intermediate" evidence="7">
    <location>
        <position position="90"/>
    </location>
</feature>
<feature type="active site" description="Proton acceptor" evidence="7">
    <location>
        <position position="364"/>
    </location>
</feature>
<dbReference type="OrthoDB" id="7181944at2"/>
<keyword evidence="5 8" id="KW-0012">Acyltransferase</keyword>
<evidence type="ECO:0000256" key="1">
    <source>
        <dbReference type="ARBA" id="ARBA00005189"/>
    </source>
</evidence>
<dbReference type="CDD" id="cd00751">
    <property type="entry name" value="thiolase"/>
    <property type="match status" value="1"/>
</dbReference>